<name>A0ABQ9IIC3_9NEOP</name>
<dbReference type="EMBL" id="JARBHB010000001">
    <property type="protein sequence ID" value="KAJ8896462.1"/>
    <property type="molecule type" value="Genomic_DNA"/>
</dbReference>
<evidence type="ECO:0000313" key="2">
    <source>
        <dbReference type="Proteomes" id="UP001159363"/>
    </source>
</evidence>
<protein>
    <submittedName>
        <fullName evidence="1">Uncharacterized protein</fullName>
    </submittedName>
</protein>
<accession>A0ABQ9IIC3</accession>
<sequence>MSILCPNVWGKIMMYLLCAKNVDFDYAARNALHKKLCEKMIEYSQLQYPLKDGILCLIPTVVTRPAV</sequence>
<organism evidence="1 2">
    <name type="scientific">Dryococelus australis</name>
    <dbReference type="NCBI Taxonomy" id="614101"/>
    <lineage>
        <taxon>Eukaryota</taxon>
        <taxon>Metazoa</taxon>
        <taxon>Ecdysozoa</taxon>
        <taxon>Arthropoda</taxon>
        <taxon>Hexapoda</taxon>
        <taxon>Insecta</taxon>
        <taxon>Pterygota</taxon>
        <taxon>Neoptera</taxon>
        <taxon>Polyneoptera</taxon>
        <taxon>Phasmatodea</taxon>
        <taxon>Verophasmatodea</taxon>
        <taxon>Anareolatae</taxon>
        <taxon>Phasmatidae</taxon>
        <taxon>Eurycanthinae</taxon>
        <taxon>Dryococelus</taxon>
    </lineage>
</organism>
<evidence type="ECO:0000313" key="1">
    <source>
        <dbReference type="EMBL" id="KAJ8896462.1"/>
    </source>
</evidence>
<dbReference type="Proteomes" id="UP001159363">
    <property type="component" value="Chromosome 1"/>
</dbReference>
<gene>
    <name evidence="1" type="ORF">PR048_001806</name>
</gene>
<keyword evidence="2" id="KW-1185">Reference proteome</keyword>
<reference evidence="1 2" key="1">
    <citation type="submission" date="2023-02" db="EMBL/GenBank/DDBJ databases">
        <title>LHISI_Scaffold_Assembly.</title>
        <authorList>
            <person name="Stuart O.P."/>
            <person name="Cleave R."/>
            <person name="Magrath M.J.L."/>
            <person name="Mikheyev A.S."/>
        </authorList>
    </citation>
    <scope>NUCLEOTIDE SEQUENCE [LARGE SCALE GENOMIC DNA]</scope>
    <source>
        <strain evidence="1">Daus_M_001</strain>
        <tissue evidence="1">Leg muscle</tissue>
    </source>
</reference>
<proteinExistence type="predicted"/>
<comment type="caution">
    <text evidence="1">The sequence shown here is derived from an EMBL/GenBank/DDBJ whole genome shotgun (WGS) entry which is preliminary data.</text>
</comment>